<organism evidence="1 2">
    <name type="scientific">Streptomyces cellostaticus</name>
    <dbReference type="NCBI Taxonomy" id="67285"/>
    <lineage>
        <taxon>Bacteria</taxon>
        <taxon>Bacillati</taxon>
        <taxon>Actinomycetota</taxon>
        <taxon>Actinomycetes</taxon>
        <taxon>Kitasatosporales</taxon>
        <taxon>Streptomycetaceae</taxon>
        <taxon>Streptomyces</taxon>
    </lineage>
</organism>
<proteinExistence type="predicted"/>
<reference evidence="1 2" key="1">
    <citation type="submission" date="2015-10" db="EMBL/GenBank/DDBJ databases">
        <title>Draft genome sequence of Streptomyces cellostaticus DSM 40189, type strain for the species Streptomyces cellostaticus.</title>
        <authorList>
            <person name="Ruckert C."/>
            <person name="Winkler A."/>
            <person name="Kalinowski J."/>
            <person name="Kampfer P."/>
            <person name="Glaeser S."/>
        </authorList>
    </citation>
    <scope>NUCLEOTIDE SEQUENCE [LARGE SCALE GENOMIC DNA]</scope>
    <source>
        <strain evidence="1 2">DSM 40189</strain>
    </source>
</reference>
<keyword evidence="2" id="KW-1185">Reference proteome</keyword>
<gene>
    <name evidence="1" type="ORF">AQI88_29610</name>
</gene>
<evidence type="ECO:0000313" key="1">
    <source>
        <dbReference type="EMBL" id="KUM92904.1"/>
    </source>
</evidence>
<protein>
    <submittedName>
        <fullName evidence="1">Uncharacterized protein</fullName>
    </submittedName>
</protein>
<dbReference type="EMBL" id="LMWL01000055">
    <property type="protein sequence ID" value="KUM92904.1"/>
    <property type="molecule type" value="Genomic_DNA"/>
</dbReference>
<name>A0A101NGQ1_9ACTN</name>
<dbReference type="Proteomes" id="UP000054241">
    <property type="component" value="Unassembled WGS sequence"/>
</dbReference>
<sequence length="85" mass="9264">MGRRGQSRHLLKLHVFGDDVEDLLACSANIGKNAVHCLCEVLHMDMRAPCFWAHDGNLTASGGLVNVLVDDEIKSHFWGYTVGGG</sequence>
<accession>A0A101NGQ1</accession>
<dbReference type="AlphaFoldDB" id="A0A101NGQ1"/>
<comment type="caution">
    <text evidence="1">The sequence shown here is derived from an EMBL/GenBank/DDBJ whole genome shotgun (WGS) entry which is preliminary data.</text>
</comment>
<evidence type="ECO:0000313" key="2">
    <source>
        <dbReference type="Proteomes" id="UP000054241"/>
    </source>
</evidence>